<dbReference type="AlphaFoldDB" id="A0A5M8QXS1"/>
<organism evidence="7 8">
    <name type="scientific">Dyadobacter flavalbus</name>
    <dbReference type="NCBI Taxonomy" id="2579942"/>
    <lineage>
        <taxon>Bacteria</taxon>
        <taxon>Pseudomonadati</taxon>
        <taxon>Bacteroidota</taxon>
        <taxon>Cytophagia</taxon>
        <taxon>Cytophagales</taxon>
        <taxon>Spirosomataceae</taxon>
        <taxon>Dyadobacter</taxon>
    </lineage>
</organism>
<evidence type="ECO:0000256" key="3">
    <source>
        <dbReference type="ARBA" id="ARBA00022989"/>
    </source>
</evidence>
<reference evidence="7 8" key="1">
    <citation type="submission" date="2019-05" db="EMBL/GenBank/DDBJ databases">
        <authorList>
            <person name="Qu J.-H."/>
        </authorList>
    </citation>
    <scope>NUCLEOTIDE SEQUENCE [LARGE SCALE GENOMIC DNA]</scope>
    <source>
        <strain evidence="7 8">NS28</strain>
    </source>
</reference>
<feature type="transmembrane region" description="Helical" evidence="5">
    <location>
        <begin position="41"/>
        <end position="57"/>
    </location>
</feature>
<feature type="transmembrane region" description="Helical" evidence="5">
    <location>
        <begin position="365"/>
        <end position="382"/>
    </location>
</feature>
<dbReference type="PANTHER" id="PTHR37422:SF17">
    <property type="entry name" value="O-ANTIGEN LIGASE"/>
    <property type="match status" value="1"/>
</dbReference>
<comment type="subcellular location">
    <subcellularLocation>
        <location evidence="1">Membrane</location>
        <topology evidence="1">Multi-pass membrane protein</topology>
    </subcellularLocation>
</comment>
<dbReference type="InterPro" id="IPR051533">
    <property type="entry name" value="WaaL-like"/>
</dbReference>
<comment type="caution">
    <text evidence="7">The sequence shown here is derived from an EMBL/GenBank/DDBJ whole genome shotgun (WGS) entry which is preliminary data.</text>
</comment>
<accession>A0A5M8QXS1</accession>
<feature type="transmembrane region" description="Helical" evidence="5">
    <location>
        <begin position="99"/>
        <end position="115"/>
    </location>
</feature>
<feature type="transmembrane region" description="Helical" evidence="5">
    <location>
        <begin position="156"/>
        <end position="178"/>
    </location>
</feature>
<dbReference type="OrthoDB" id="921851at2"/>
<feature type="transmembrane region" description="Helical" evidence="5">
    <location>
        <begin position="222"/>
        <end position="249"/>
    </location>
</feature>
<dbReference type="InterPro" id="IPR007016">
    <property type="entry name" value="O-antigen_ligase-rel_domated"/>
</dbReference>
<evidence type="ECO:0000256" key="2">
    <source>
        <dbReference type="ARBA" id="ARBA00022692"/>
    </source>
</evidence>
<sequence length="446" mass="51189">MCEQLFSEIADIGESRFQSIVVLSFFTYCTLCLFSPSKHRFFHVVSIPVLTQFIQLFQKYSFTAGANSLWRLFPFILLNLYFLYFFLNKPVLLSPKEKLFISFWIIFNCFFVLISPNLDKIFLGGILLYAFTLPMYFAYFKTVSFAIDFRKEVEKCLCLLFVILGSGTFGLVFAGASYKGSDNLLATRNITDTNVTMAYFILLWPFVLLFSSNNNLAQITRIVFILVFTGIVIISFSRGAVLIIVPYLILTVFSIRSFFRFYRLILLALPVVFYNHEIQIFLDQQDMTYFWKLRFDEITSIDALISKLPQISGRAEIHAVAYTLFQQNPLFGNGIGSFEILGPGYREAHSLFYTLLAEQGISGTFYTYAILVVLGIALWKSVETNKKHIVLFPAFTFYLIFNHTVGSVFVIIPGKSITVNCIAPVLLTCMYFYAKSCHYSFLETNE</sequence>
<keyword evidence="4 5" id="KW-0472">Membrane</keyword>
<evidence type="ECO:0000256" key="1">
    <source>
        <dbReference type="ARBA" id="ARBA00004141"/>
    </source>
</evidence>
<protein>
    <submittedName>
        <fullName evidence="7">O-antigen polymerase</fullName>
    </submittedName>
</protein>
<dbReference type="GO" id="GO:0016020">
    <property type="term" value="C:membrane"/>
    <property type="evidence" value="ECO:0007669"/>
    <property type="project" value="UniProtKB-SubCell"/>
</dbReference>
<evidence type="ECO:0000313" key="7">
    <source>
        <dbReference type="EMBL" id="KAA6440989.1"/>
    </source>
</evidence>
<dbReference type="Proteomes" id="UP000323994">
    <property type="component" value="Unassembled WGS sequence"/>
</dbReference>
<evidence type="ECO:0000259" key="6">
    <source>
        <dbReference type="Pfam" id="PF04932"/>
    </source>
</evidence>
<feature type="transmembrane region" description="Helical" evidence="5">
    <location>
        <begin position="69"/>
        <end position="87"/>
    </location>
</feature>
<keyword evidence="3 5" id="KW-1133">Transmembrane helix</keyword>
<evidence type="ECO:0000313" key="8">
    <source>
        <dbReference type="Proteomes" id="UP000323994"/>
    </source>
</evidence>
<feature type="domain" description="O-antigen ligase-related" evidence="6">
    <location>
        <begin position="225"/>
        <end position="365"/>
    </location>
</feature>
<feature type="transmembrane region" description="Helical" evidence="5">
    <location>
        <begin position="388"/>
        <end position="410"/>
    </location>
</feature>
<proteinExistence type="predicted"/>
<keyword evidence="8" id="KW-1185">Reference proteome</keyword>
<dbReference type="PANTHER" id="PTHR37422">
    <property type="entry name" value="TEICHURONIC ACID BIOSYNTHESIS PROTEIN TUAE"/>
    <property type="match status" value="1"/>
</dbReference>
<feature type="transmembrane region" description="Helical" evidence="5">
    <location>
        <begin position="17"/>
        <end position="34"/>
    </location>
</feature>
<evidence type="ECO:0000256" key="4">
    <source>
        <dbReference type="ARBA" id="ARBA00023136"/>
    </source>
</evidence>
<feature type="transmembrane region" description="Helical" evidence="5">
    <location>
        <begin position="417"/>
        <end position="434"/>
    </location>
</feature>
<evidence type="ECO:0000256" key="5">
    <source>
        <dbReference type="SAM" id="Phobius"/>
    </source>
</evidence>
<dbReference type="EMBL" id="VBSN01000025">
    <property type="protein sequence ID" value="KAA6440989.1"/>
    <property type="molecule type" value="Genomic_DNA"/>
</dbReference>
<feature type="transmembrane region" description="Helical" evidence="5">
    <location>
        <begin position="190"/>
        <end position="210"/>
    </location>
</feature>
<feature type="transmembrane region" description="Helical" evidence="5">
    <location>
        <begin position="261"/>
        <end position="282"/>
    </location>
</feature>
<gene>
    <name evidence="7" type="ORF">FEM33_04715</name>
</gene>
<feature type="transmembrane region" description="Helical" evidence="5">
    <location>
        <begin position="121"/>
        <end position="140"/>
    </location>
</feature>
<name>A0A5M8QXS1_9BACT</name>
<keyword evidence="2 5" id="KW-0812">Transmembrane</keyword>
<dbReference type="Pfam" id="PF04932">
    <property type="entry name" value="Wzy_C"/>
    <property type="match status" value="1"/>
</dbReference>